<feature type="domain" description="Capsule synthesis protein CapA" evidence="2">
    <location>
        <begin position="74"/>
        <end position="322"/>
    </location>
</feature>
<comment type="caution">
    <text evidence="3">The sequence shown here is derived from an EMBL/GenBank/DDBJ whole genome shotgun (WGS) entry which is preliminary data.</text>
</comment>
<sequence>MRKKHNTIIIFLILIFCFLGFMGAAAYMKFKSAETNITSEYIEADNEIDEEKSAVKNLDDITEVIEEPRISTINLLAVGDIMFHSPQYKAAFNKETLSYDFTSTFRHIKKYVEKANIALGNFETVTAGEEIPFSGFPRFNTPKESLLALKETGFDILATANNHCLDHGKTGLIRTIDNINEYGMKNIGTYKEPNNNILIEEIENIRIGFLSYTYGLNGMDSTLTGEELSYMVNRIDEEKIKGDIEKVRSSDIDLIVVFIHWGNEYQREPSSYQIELGEKMVEWGANIILGSHPHVIQRSQIINKDGKDNFIIYSMGNFLSNQRKETMDNSYTEDGVMINLEIEKDFSCQQTVIKNIQYIPTWVYKYRENNKLFFEILPIDDYINGELNVSIVDSLKGRLKKSYDDTMSKMSEN</sequence>
<evidence type="ECO:0000259" key="2">
    <source>
        <dbReference type="SMART" id="SM00854"/>
    </source>
</evidence>
<name>A0ABT1SFK2_9FIRM</name>
<dbReference type="SMART" id="SM00854">
    <property type="entry name" value="PGA_cap"/>
    <property type="match status" value="1"/>
</dbReference>
<dbReference type="CDD" id="cd07381">
    <property type="entry name" value="MPP_CapA"/>
    <property type="match status" value="1"/>
</dbReference>
<dbReference type="RefSeq" id="WP_216556770.1">
    <property type="nucleotide sequence ID" value="NZ_JAHLOH010000022.1"/>
</dbReference>
<dbReference type="EMBL" id="JANGAC010000020">
    <property type="protein sequence ID" value="MCQ4925264.1"/>
    <property type="molecule type" value="Genomic_DNA"/>
</dbReference>
<evidence type="ECO:0000256" key="1">
    <source>
        <dbReference type="SAM" id="Phobius"/>
    </source>
</evidence>
<keyword evidence="1" id="KW-0812">Transmembrane</keyword>
<dbReference type="InterPro" id="IPR052169">
    <property type="entry name" value="CW_Biosynth-Accessory"/>
</dbReference>
<keyword evidence="1" id="KW-0472">Membrane</keyword>
<dbReference type="PANTHER" id="PTHR33393">
    <property type="entry name" value="POLYGLUTAMINE SYNTHESIS ACCESSORY PROTEIN RV0574C-RELATED"/>
    <property type="match status" value="1"/>
</dbReference>
<keyword evidence="1" id="KW-1133">Transmembrane helix</keyword>
<evidence type="ECO:0000313" key="4">
    <source>
        <dbReference type="Proteomes" id="UP001524478"/>
    </source>
</evidence>
<gene>
    <name evidence="3" type="ORF">NE686_19325</name>
</gene>
<dbReference type="InterPro" id="IPR019079">
    <property type="entry name" value="Capsule_synth_CapA"/>
</dbReference>
<feature type="transmembrane region" description="Helical" evidence="1">
    <location>
        <begin position="7"/>
        <end position="28"/>
    </location>
</feature>
<keyword evidence="4" id="KW-1185">Reference proteome</keyword>
<protein>
    <submittedName>
        <fullName evidence="3">CapA family protein</fullName>
    </submittedName>
</protein>
<dbReference type="Pfam" id="PF09587">
    <property type="entry name" value="PGA_cap"/>
    <property type="match status" value="1"/>
</dbReference>
<organism evidence="3 4">
    <name type="scientific">Tissierella carlieri</name>
    <dbReference type="NCBI Taxonomy" id="689904"/>
    <lineage>
        <taxon>Bacteria</taxon>
        <taxon>Bacillati</taxon>
        <taxon>Bacillota</taxon>
        <taxon>Tissierellia</taxon>
        <taxon>Tissierellales</taxon>
        <taxon>Tissierellaceae</taxon>
        <taxon>Tissierella</taxon>
    </lineage>
</organism>
<accession>A0ABT1SFK2</accession>
<reference evidence="3 4" key="1">
    <citation type="submission" date="2022-06" db="EMBL/GenBank/DDBJ databases">
        <title>Isolation of gut microbiota from human fecal samples.</title>
        <authorList>
            <person name="Pamer E.G."/>
            <person name="Barat B."/>
            <person name="Waligurski E."/>
            <person name="Medina S."/>
            <person name="Paddock L."/>
            <person name="Mostad J."/>
        </authorList>
    </citation>
    <scope>NUCLEOTIDE SEQUENCE [LARGE SCALE GENOMIC DNA]</scope>
    <source>
        <strain evidence="3 4">DFI.7.95</strain>
    </source>
</reference>
<dbReference type="Proteomes" id="UP001524478">
    <property type="component" value="Unassembled WGS sequence"/>
</dbReference>
<evidence type="ECO:0000313" key="3">
    <source>
        <dbReference type="EMBL" id="MCQ4925264.1"/>
    </source>
</evidence>
<dbReference type="PANTHER" id="PTHR33393:SF12">
    <property type="entry name" value="CAPSULE BIOSYNTHESIS PROTEIN CAPA"/>
    <property type="match status" value="1"/>
</dbReference>
<proteinExistence type="predicted"/>